<evidence type="ECO:0000256" key="1">
    <source>
        <dbReference type="ARBA" id="ARBA00000297"/>
    </source>
</evidence>
<proteinExistence type="inferred from homology"/>
<dbReference type="PANTHER" id="PTHR35799">
    <property type="entry name" value="S-RIBOSYLHOMOCYSTEINE LYASE"/>
    <property type="match status" value="1"/>
</dbReference>
<dbReference type="Pfam" id="PF02664">
    <property type="entry name" value="LuxS"/>
    <property type="match status" value="1"/>
</dbReference>
<accession>A0A964W1W9</accession>
<evidence type="ECO:0000256" key="2">
    <source>
        <dbReference type="ARBA" id="ARBA00007311"/>
    </source>
</evidence>
<evidence type="ECO:0000256" key="4">
    <source>
        <dbReference type="ARBA" id="ARBA00012240"/>
    </source>
</evidence>
<dbReference type="SUPFAM" id="SSF63411">
    <property type="entry name" value="LuxS/MPP-like metallohydrolase"/>
    <property type="match status" value="1"/>
</dbReference>
<dbReference type="HAMAP" id="MF_00091">
    <property type="entry name" value="LuxS"/>
    <property type="match status" value="1"/>
</dbReference>
<evidence type="ECO:0000256" key="12">
    <source>
        <dbReference type="ARBA" id="ARBA00030600"/>
    </source>
</evidence>
<name>A0A964W1W9_9CLOT</name>
<keyword evidence="8 14" id="KW-0071">Autoinducer synthesis</keyword>
<dbReference type="PIRSF" id="PIRSF006160">
    <property type="entry name" value="AI2"/>
    <property type="match status" value="1"/>
</dbReference>
<comment type="function">
    <text evidence="11 14">Involved in the synthesis of autoinducer 2 (AI-2) which is secreted by bacteria and is used to communicate both the cell density and the metabolic potential of the environment. The regulation of gene expression in response to changes in cell density is called quorum sensing. Catalyzes the transformation of S-ribosylhomocysteine (RHC) to homocysteine (HC) and 4,5-dihydroxy-2,3-pentadione (DPD).</text>
</comment>
<evidence type="ECO:0000256" key="5">
    <source>
        <dbReference type="ARBA" id="ARBA00015130"/>
    </source>
</evidence>
<dbReference type="InterPro" id="IPR003815">
    <property type="entry name" value="S-ribosylhomocysteinase"/>
</dbReference>
<keyword evidence="10 14" id="KW-0456">Lyase</keyword>
<feature type="binding site" evidence="14">
    <location>
        <position position="57"/>
    </location>
    <ligand>
        <name>Fe cation</name>
        <dbReference type="ChEBI" id="CHEBI:24875"/>
    </ligand>
</feature>
<evidence type="ECO:0000256" key="14">
    <source>
        <dbReference type="HAMAP-Rule" id="MF_00091"/>
    </source>
</evidence>
<dbReference type="NCBIfam" id="NF002604">
    <property type="entry name" value="PRK02260.1-4"/>
    <property type="match status" value="1"/>
</dbReference>
<comment type="cofactor">
    <cofactor evidence="14">
        <name>Fe cation</name>
        <dbReference type="ChEBI" id="CHEBI:24875"/>
    </cofactor>
    <text evidence="14">Binds 1 Fe cation per subunit.</text>
</comment>
<dbReference type="InterPro" id="IPR011249">
    <property type="entry name" value="Metalloenz_LuxS/M16"/>
</dbReference>
<dbReference type="InterPro" id="IPR037005">
    <property type="entry name" value="LuxS_sf"/>
</dbReference>
<comment type="caution">
    <text evidence="15">The sequence shown here is derived from an EMBL/GenBank/DDBJ whole genome shotgun (WGS) entry which is preliminary data.</text>
</comment>
<gene>
    <name evidence="14" type="primary">luxS</name>
    <name evidence="15" type="ORF">GKZ28_07325</name>
</gene>
<dbReference type="AlphaFoldDB" id="A0A964W1W9"/>
<sequence>MEKIASFTINHLELLPGVYVSRQDKFGDTVLTTFDIRMTRPNYEPTMNTAEMHAIEHLAATFLRNHKDYADKTVYFGPMGCRTGFYLILHGDYKSNDIVPLLTELYKFMAEFEGDIPGASAKDCGNYLDMNLPMAKYLANKFLSDVLLNIKEENLVYPAN</sequence>
<evidence type="ECO:0000256" key="13">
    <source>
        <dbReference type="ARBA" id="ARBA00031777"/>
    </source>
</evidence>
<protein>
    <recommendedName>
        <fullName evidence="5 14">S-ribosylhomocysteine lyase</fullName>
        <ecNumber evidence="4 14">4.4.1.21</ecNumber>
    </recommendedName>
    <alternativeName>
        <fullName evidence="12 14">AI-2 synthesis protein</fullName>
    </alternativeName>
    <alternativeName>
        <fullName evidence="13 14">Autoinducer-2 production protein LuxS</fullName>
    </alternativeName>
</protein>
<dbReference type="EC" id="4.4.1.21" evidence="4 14"/>
<dbReference type="GO" id="GO:0043768">
    <property type="term" value="F:S-ribosylhomocysteine lyase activity"/>
    <property type="evidence" value="ECO:0007669"/>
    <property type="project" value="UniProtKB-UniRule"/>
</dbReference>
<feature type="binding site" evidence="14">
    <location>
        <position position="124"/>
    </location>
    <ligand>
        <name>Fe cation</name>
        <dbReference type="ChEBI" id="CHEBI:24875"/>
    </ligand>
</feature>
<evidence type="ECO:0000256" key="8">
    <source>
        <dbReference type="ARBA" id="ARBA00022929"/>
    </source>
</evidence>
<dbReference type="RefSeq" id="WP_160358640.1">
    <property type="nucleotide sequence ID" value="NZ_JBLZIA010000002.1"/>
</dbReference>
<evidence type="ECO:0000256" key="6">
    <source>
        <dbReference type="ARBA" id="ARBA00022654"/>
    </source>
</evidence>
<keyword evidence="6 14" id="KW-0673">Quorum sensing</keyword>
<evidence type="ECO:0000256" key="10">
    <source>
        <dbReference type="ARBA" id="ARBA00023239"/>
    </source>
</evidence>
<dbReference type="Gene3D" id="3.30.1360.80">
    <property type="entry name" value="S-ribosylhomocysteinase (LuxS)"/>
    <property type="match status" value="1"/>
</dbReference>
<evidence type="ECO:0000313" key="16">
    <source>
        <dbReference type="Proteomes" id="UP000656077"/>
    </source>
</evidence>
<dbReference type="Proteomes" id="UP000656077">
    <property type="component" value="Unassembled WGS sequence"/>
</dbReference>
<dbReference type="PRINTS" id="PR01487">
    <property type="entry name" value="LUXSPROTEIN"/>
</dbReference>
<reference evidence="15" key="1">
    <citation type="submission" date="2019-12" db="EMBL/GenBank/DDBJ databases">
        <title>Microbes associate with the intestines of laboratory mice.</title>
        <authorList>
            <person name="Navarre W."/>
            <person name="Wong E."/>
        </authorList>
    </citation>
    <scope>NUCLEOTIDE SEQUENCE</scope>
    <source>
        <strain evidence="15">NM79_F5</strain>
    </source>
</reference>
<organism evidence="15 16">
    <name type="scientific">Clostridium chromiireducens</name>
    <dbReference type="NCBI Taxonomy" id="225345"/>
    <lineage>
        <taxon>Bacteria</taxon>
        <taxon>Bacillati</taxon>
        <taxon>Bacillota</taxon>
        <taxon>Clostridia</taxon>
        <taxon>Eubacteriales</taxon>
        <taxon>Clostridiaceae</taxon>
        <taxon>Clostridium</taxon>
    </lineage>
</organism>
<dbReference type="EMBL" id="WSRQ01000009">
    <property type="protein sequence ID" value="MVX63502.1"/>
    <property type="molecule type" value="Genomic_DNA"/>
</dbReference>
<dbReference type="PANTHER" id="PTHR35799:SF1">
    <property type="entry name" value="S-RIBOSYLHOMOCYSTEINE LYASE"/>
    <property type="match status" value="1"/>
</dbReference>
<comment type="similarity">
    <text evidence="2 14">Belongs to the LuxS family.</text>
</comment>
<dbReference type="GO" id="GO:0009372">
    <property type="term" value="P:quorum sensing"/>
    <property type="evidence" value="ECO:0007669"/>
    <property type="project" value="UniProtKB-UniRule"/>
</dbReference>
<evidence type="ECO:0000256" key="7">
    <source>
        <dbReference type="ARBA" id="ARBA00022723"/>
    </source>
</evidence>
<evidence type="ECO:0000256" key="9">
    <source>
        <dbReference type="ARBA" id="ARBA00023004"/>
    </source>
</evidence>
<comment type="catalytic activity">
    <reaction evidence="1 14">
        <text>S-(5-deoxy-D-ribos-5-yl)-L-homocysteine = (S)-4,5-dihydroxypentane-2,3-dione + L-homocysteine</text>
        <dbReference type="Rhea" id="RHEA:17753"/>
        <dbReference type="ChEBI" id="CHEBI:29484"/>
        <dbReference type="ChEBI" id="CHEBI:58195"/>
        <dbReference type="ChEBI" id="CHEBI:58199"/>
        <dbReference type="EC" id="4.4.1.21"/>
    </reaction>
</comment>
<evidence type="ECO:0000256" key="3">
    <source>
        <dbReference type="ARBA" id="ARBA00011738"/>
    </source>
</evidence>
<evidence type="ECO:0000256" key="11">
    <source>
        <dbReference type="ARBA" id="ARBA00024654"/>
    </source>
</evidence>
<keyword evidence="9 14" id="KW-0408">Iron</keyword>
<evidence type="ECO:0000313" key="15">
    <source>
        <dbReference type="EMBL" id="MVX63502.1"/>
    </source>
</evidence>
<feature type="binding site" evidence="14">
    <location>
        <position position="53"/>
    </location>
    <ligand>
        <name>Fe cation</name>
        <dbReference type="ChEBI" id="CHEBI:24875"/>
    </ligand>
</feature>
<comment type="subunit">
    <text evidence="3 14">Homodimer.</text>
</comment>
<dbReference type="GO" id="GO:0005506">
    <property type="term" value="F:iron ion binding"/>
    <property type="evidence" value="ECO:0007669"/>
    <property type="project" value="InterPro"/>
</dbReference>
<keyword evidence="7 14" id="KW-0479">Metal-binding</keyword>